<evidence type="ECO:0000256" key="1">
    <source>
        <dbReference type="PROSITE-ProRule" id="PRU00221"/>
    </source>
</evidence>
<dbReference type="Pfam" id="PF00400">
    <property type="entry name" value="WD40"/>
    <property type="match status" value="6"/>
</dbReference>
<dbReference type="AlphaFoldDB" id="A0AAE1YWS0"/>
<feature type="compositionally biased region" description="Polar residues" evidence="2">
    <location>
        <begin position="1"/>
        <end position="13"/>
    </location>
</feature>
<evidence type="ECO:0000313" key="3">
    <source>
        <dbReference type="EMBL" id="KAK4437161.1"/>
    </source>
</evidence>
<feature type="repeat" description="WD" evidence="1">
    <location>
        <begin position="304"/>
        <end position="333"/>
    </location>
</feature>
<dbReference type="InterPro" id="IPR045182">
    <property type="entry name" value="JINGUBANG-like"/>
</dbReference>
<keyword evidence="1" id="KW-0853">WD repeat</keyword>
<feature type="compositionally biased region" description="Pro residues" evidence="2">
    <location>
        <begin position="21"/>
        <end position="32"/>
    </location>
</feature>
<dbReference type="Gene3D" id="2.130.10.10">
    <property type="entry name" value="YVTN repeat-like/Quinoprotein amine dehydrogenase"/>
    <property type="match status" value="3"/>
</dbReference>
<dbReference type="InterPro" id="IPR001680">
    <property type="entry name" value="WD40_rpt"/>
</dbReference>
<accession>A0AAE1YWS0</accession>
<dbReference type="InterPro" id="IPR036322">
    <property type="entry name" value="WD40_repeat_dom_sf"/>
</dbReference>
<dbReference type="SMART" id="SM00320">
    <property type="entry name" value="WD40"/>
    <property type="match status" value="7"/>
</dbReference>
<feature type="repeat" description="WD" evidence="1">
    <location>
        <begin position="170"/>
        <end position="211"/>
    </location>
</feature>
<keyword evidence="4" id="KW-1185">Reference proteome</keyword>
<feature type="repeat" description="WD" evidence="1">
    <location>
        <begin position="94"/>
        <end position="135"/>
    </location>
</feature>
<dbReference type="Proteomes" id="UP001293254">
    <property type="component" value="Unassembled WGS sequence"/>
</dbReference>
<organism evidence="3 4">
    <name type="scientific">Sesamum alatum</name>
    <dbReference type="NCBI Taxonomy" id="300844"/>
    <lineage>
        <taxon>Eukaryota</taxon>
        <taxon>Viridiplantae</taxon>
        <taxon>Streptophyta</taxon>
        <taxon>Embryophyta</taxon>
        <taxon>Tracheophyta</taxon>
        <taxon>Spermatophyta</taxon>
        <taxon>Magnoliopsida</taxon>
        <taxon>eudicotyledons</taxon>
        <taxon>Gunneridae</taxon>
        <taxon>Pentapetalae</taxon>
        <taxon>asterids</taxon>
        <taxon>lamiids</taxon>
        <taxon>Lamiales</taxon>
        <taxon>Pedaliaceae</taxon>
        <taxon>Sesamum</taxon>
    </lineage>
</organism>
<dbReference type="SUPFAM" id="SSF50978">
    <property type="entry name" value="WD40 repeat-like"/>
    <property type="match status" value="1"/>
</dbReference>
<dbReference type="FunFam" id="2.130.10.10:FF:000775">
    <property type="entry name" value="BnaA09g28200D protein"/>
    <property type="match status" value="1"/>
</dbReference>
<dbReference type="InterPro" id="IPR015943">
    <property type="entry name" value="WD40/YVTN_repeat-like_dom_sf"/>
</dbReference>
<reference evidence="3" key="1">
    <citation type="submission" date="2020-06" db="EMBL/GenBank/DDBJ databases">
        <authorList>
            <person name="Li T."/>
            <person name="Hu X."/>
            <person name="Zhang T."/>
            <person name="Song X."/>
            <person name="Zhang H."/>
            <person name="Dai N."/>
            <person name="Sheng W."/>
            <person name="Hou X."/>
            <person name="Wei L."/>
        </authorList>
    </citation>
    <scope>NUCLEOTIDE SEQUENCE</scope>
    <source>
        <strain evidence="3">3651</strain>
        <tissue evidence="3">Leaf</tissue>
    </source>
</reference>
<feature type="repeat" description="WD" evidence="1">
    <location>
        <begin position="259"/>
        <end position="300"/>
    </location>
</feature>
<dbReference type="EMBL" id="JACGWO010000001">
    <property type="protein sequence ID" value="KAK4437161.1"/>
    <property type="molecule type" value="Genomic_DNA"/>
</dbReference>
<protein>
    <submittedName>
        <fullName evidence="3">Protein JINGUBANG</fullName>
    </submittedName>
</protein>
<feature type="region of interest" description="Disordered" evidence="2">
    <location>
        <begin position="1"/>
        <end position="33"/>
    </location>
</feature>
<dbReference type="CDD" id="cd00200">
    <property type="entry name" value="WD40"/>
    <property type="match status" value="1"/>
</dbReference>
<feature type="repeat" description="WD" evidence="1">
    <location>
        <begin position="213"/>
        <end position="253"/>
    </location>
</feature>
<sequence>MRPSDQTYNSTNASSSIHSLSPPPPPPPPPHLLHPHHQCIATLKGDSSYTSSLILAGEFLVTGSSDKEIRLRSLSSLAVLDDETPTDDDHDLVVAAGNGAVKALVSSSDNKLIISAHQDHKIRVWKIDHVSKFHRQITHLATLPTLSDRALRLLAPKSRIQVRRHKKCTWIHHVDAVSALALSTDETLLYSVSWDRTLKVWRTSDFKCLESIANAHDDAINAIALSDDGRVYTASSDRRIRVWSRQESDSKTHLLMDTLEKHDSGVNALALTGDGTVLYSGGSDGLILVWTTNEGGGMAAVGALRGHSKSILCLDLLVELVLSGSADKTVRIWTGVGRSYSCLAVVEGHKGPVKCIAAAYDHNYSSANANPASAVSTCLLLYTASLDCDIKVWKIFLPLI</sequence>
<evidence type="ECO:0000313" key="4">
    <source>
        <dbReference type="Proteomes" id="UP001293254"/>
    </source>
</evidence>
<name>A0AAE1YWS0_9LAMI</name>
<dbReference type="PROSITE" id="PS50082">
    <property type="entry name" value="WD_REPEATS_2"/>
    <property type="match status" value="5"/>
</dbReference>
<reference evidence="3" key="2">
    <citation type="journal article" date="2024" name="Plant">
        <title>Genomic evolution and insights into agronomic trait innovations of Sesamum species.</title>
        <authorList>
            <person name="Miao H."/>
            <person name="Wang L."/>
            <person name="Qu L."/>
            <person name="Liu H."/>
            <person name="Sun Y."/>
            <person name="Le M."/>
            <person name="Wang Q."/>
            <person name="Wei S."/>
            <person name="Zheng Y."/>
            <person name="Lin W."/>
            <person name="Duan Y."/>
            <person name="Cao H."/>
            <person name="Xiong S."/>
            <person name="Wang X."/>
            <person name="Wei L."/>
            <person name="Li C."/>
            <person name="Ma Q."/>
            <person name="Ju M."/>
            <person name="Zhao R."/>
            <person name="Li G."/>
            <person name="Mu C."/>
            <person name="Tian Q."/>
            <person name="Mei H."/>
            <person name="Zhang T."/>
            <person name="Gao T."/>
            <person name="Zhang H."/>
        </authorList>
    </citation>
    <scope>NUCLEOTIDE SEQUENCE</scope>
    <source>
        <strain evidence="3">3651</strain>
    </source>
</reference>
<evidence type="ECO:0000256" key="2">
    <source>
        <dbReference type="SAM" id="MobiDB-lite"/>
    </source>
</evidence>
<proteinExistence type="predicted"/>
<gene>
    <name evidence="3" type="ORF">Salat_0050000</name>
</gene>
<dbReference type="PANTHER" id="PTHR22844:SF331">
    <property type="entry name" value="SIMILARITY TO GTP-BINDING REGULATORY PROTEIN AND WD-REPEAT PROTEIN"/>
    <property type="match status" value="1"/>
</dbReference>
<dbReference type="PROSITE" id="PS50294">
    <property type="entry name" value="WD_REPEATS_REGION"/>
    <property type="match status" value="4"/>
</dbReference>
<dbReference type="PANTHER" id="PTHR22844">
    <property type="entry name" value="F-BOX AND WD40 DOMAIN PROTEIN"/>
    <property type="match status" value="1"/>
</dbReference>
<comment type="caution">
    <text evidence="3">The sequence shown here is derived from an EMBL/GenBank/DDBJ whole genome shotgun (WGS) entry which is preliminary data.</text>
</comment>